<dbReference type="Proteomes" id="UP000330809">
    <property type="component" value="Unassembled WGS sequence"/>
</dbReference>
<evidence type="ECO:0000256" key="1">
    <source>
        <dbReference type="SAM" id="MobiDB-lite"/>
    </source>
</evidence>
<dbReference type="AlphaFoldDB" id="A0A267BFT2"/>
<sequence length="81" mass="8884">MEQSELSQKLIDAVNAHGSDLQNLNCVISGLVHQLSASQGKEGLETARVFALRVAEAMPKNSPVRPNPKRISEFFSDHPKD</sequence>
<dbReference type="EMBL" id="CAACYJ010000040">
    <property type="protein sequence ID" value="VFB21912.1"/>
    <property type="molecule type" value="Genomic_DNA"/>
</dbReference>
<protein>
    <submittedName>
        <fullName evidence="3">Uncharacterized protein</fullName>
    </submittedName>
</protein>
<name>A0A267BFT2_PSEFR</name>
<organism evidence="3 4">
    <name type="scientific">Pseudomonas fragi</name>
    <dbReference type="NCBI Taxonomy" id="296"/>
    <lineage>
        <taxon>Bacteria</taxon>
        <taxon>Pseudomonadati</taxon>
        <taxon>Pseudomonadota</taxon>
        <taxon>Gammaproteobacteria</taxon>
        <taxon>Pseudomonadales</taxon>
        <taxon>Pseudomonadaceae</taxon>
        <taxon>Pseudomonas</taxon>
    </lineage>
</organism>
<accession>A0A267BFT2</accession>
<evidence type="ECO:0000313" key="2">
    <source>
        <dbReference type="EMBL" id="MDA7020543.1"/>
    </source>
</evidence>
<dbReference type="EMBL" id="JAQJVI010000001">
    <property type="protein sequence ID" value="MDA7020543.1"/>
    <property type="molecule type" value="Genomic_DNA"/>
</dbReference>
<evidence type="ECO:0000313" key="4">
    <source>
        <dbReference type="Proteomes" id="UP000330809"/>
    </source>
</evidence>
<dbReference type="Proteomes" id="UP001212337">
    <property type="component" value="Unassembled WGS sequence"/>
</dbReference>
<dbReference type="RefSeq" id="WP_095018794.1">
    <property type="nucleotide sequence ID" value="NZ_CAACYJ010000040.1"/>
</dbReference>
<evidence type="ECO:0000313" key="3">
    <source>
        <dbReference type="EMBL" id="VFB21912.1"/>
    </source>
</evidence>
<evidence type="ECO:0000313" key="5">
    <source>
        <dbReference type="Proteomes" id="UP001212337"/>
    </source>
</evidence>
<keyword evidence="5" id="KW-1185">Reference proteome</keyword>
<feature type="region of interest" description="Disordered" evidence="1">
    <location>
        <begin position="60"/>
        <end position="81"/>
    </location>
</feature>
<proteinExistence type="predicted"/>
<feature type="compositionally biased region" description="Basic and acidic residues" evidence="1">
    <location>
        <begin position="70"/>
        <end position="81"/>
    </location>
</feature>
<reference evidence="2 5" key="2">
    <citation type="submission" date="2023-01" db="EMBL/GenBank/DDBJ databases">
        <title>Effects of deletion of Siderophore biosynthase gene in Pseudomonas fragi on quorum sensing and spoliage ability.</title>
        <authorList>
            <person name="Cui F."/>
            <person name="Wang D."/>
            <person name="Liu J."/>
            <person name="Wang Q."/>
            <person name="Li T."/>
            <person name="Li J."/>
        </authorList>
    </citation>
    <scope>NUCLEOTIDE SEQUENCE [LARGE SCALE GENOMIC DNA]</scope>
    <source>
        <strain evidence="2 5">MS-10</strain>
    </source>
</reference>
<gene>
    <name evidence="3" type="ORF">NCTC10754_04593</name>
    <name evidence="2" type="ORF">PI499_01435</name>
</gene>
<reference evidence="3 4" key="1">
    <citation type="submission" date="2019-02" db="EMBL/GenBank/DDBJ databases">
        <authorList>
            <consortium name="Pathogen Informatics"/>
        </authorList>
    </citation>
    <scope>NUCLEOTIDE SEQUENCE [LARGE SCALE GENOMIC DNA]</scope>
    <source>
        <strain evidence="3 4">3012STDY7103891</strain>
    </source>
</reference>